<sequence>MKSPPQTSTTSGLHSAAQVRHPAIKSYLSHRPLPVCTPPHKYGTLPLNLHRSHLPLPVCTPPQKYATPYKISTAAIDHFRFALRRTSRAPRLEISTAAIDHFRFALRRTSTAPHPCTRGRRYSRPLE</sequence>
<keyword evidence="2" id="KW-1185">Reference proteome</keyword>
<reference evidence="1 2" key="1">
    <citation type="journal article" date="2023" name="Sci. Data">
        <title>Genome assembly of the Korean intertidal mud-creeper Batillaria attramentaria.</title>
        <authorList>
            <person name="Patra A.K."/>
            <person name="Ho P.T."/>
            <person name="Jun S."/>
            <person name="Lee S.J."/>
            <person name="Kim Y."/>
            <person name="Won Y.J."/>
        </authorList>
    </citation>
    <scope>NUCLEOTIDE SEQUENCE [LARGE SCALE GENOMIC DNA]</scope>
    <source>
        <strain evidence="1">Wonlab-2016</strain>
    </source>
</reference>
<comment type="caution">
    <text evidence="1">The sequence shown here is derived from an EMBL/GenBank/DDBJ whole genome shotgun (WGS) entry which is preliminary data.</text>
</comment>
<organism evidence="1 2">
    <name type="scientific">Batillaria attramentaria</name>
    <dbReference type="NCBI Taxonomy" id="370345"/>
    <lineage>
        <taxon>Eukaryota</taxon>
        <taxon>Metazoa</taxon>
        <taxon>Spiralia</taxon>
        <taxon>Lophotrochozoa</taxon>
        <taxon>Mollusca</taxon>
        <taxon>Gastropoda</taxon>
        <taxon>Caenogastropoda</taxon>
        <taxon>Sorbeoconcha</taxon>
        <taxon>Cerithioidea</taxon>
        <taxon>Batillariidae</taxon>
        <taxon>Batillaria</taxon>
    </lineage>
</organism>
<protein>
    <submittedName>
        <fullName evidence="1">Uncharacterized protein</fullName>
    </submittedName>
</protein>
<evidence type="ECO:0000313" key="2">
    <source>
        <dbReference type="Proteomes" id="UP001519460"/>
    </source>
</evidence>
<evidence type="ECO:0000313" key="1">
    <source>
        <dbReference type="EMBL" id="KAK7488527.1"/>
    </source>
</evidence>
<dbReference type="AlphaFoldDB" id="A0ABD0KN35"/>
<dbReference type="EMBL" id="JACVVK020000150">
    <property type="protein sequence ID" value="KAK7488527.1"/>
    <property type="molecule type" value="Genomic_DNA"/>
</dbReference>
<proteinExistence type="predicted"/>
<accession>A0ABD0KN35</accession>
<name>A0ABD0KN35_9CAEN</name>
<gene>
    <name evidence="1" type="ORF">BaRGS_00020312</name>
</gene>
<dbReference type="Proteomes" id="UP001519460">
    <property type="component" value="Unassembled WGS sequence"/>
</dbReference>